<evidence type="ECO:0000313" key="3">
    <source>
        <dbReference type="Proteomes" id="UP000029665"/>
    </source>
</evidence>
<feature type="region of interest" description="Disordered" evidence="1">
    <location>
        <begin position="217"/>
        <end position="397"/>
    </location>
</feature>
<reference evidence="2" key="1">
    <citation type="submission" date="2014-01" db="EMBL/GenBank/DDBJ databases">
        <title>The genome of the white-rot fungus Pycnoporus cinnabarinus: a basidiomycete model with a versatile arsenal for lignocellulosic biomass breakdown.</title>
        <authorList>
            <person name="Levasseur A."/>
            <person name="Lomascolo A."/>
            <person name="Ruiz-Duenas F.J."/>
            <person name="Uzan E."/>
            <person name="Piumi F."/>
            <person name="Kues U."/>
            <person name="Ram A.F.J."/>
            <person name="Murat C."/>
            <person name="Haon M."/>
            <person name="Benoit I."/>
            <person name="Arfi Y."/>
            <person name="Chevret D."/>
            <person name="Drula E."/>
            <person name="Kwon M.J."/>
            <person name="Gouret P."/>
            <person name="Lesage-Meessen L."/>
            <person name="Lombard V."/>
            <person name="Mariette J."/>
            <person name="Noirot C."/>
            <person name="Park J."/>
            <person name="Patyshakuliyeva A."/>
            <person name="Wieneger R.A.B."/>
            <person name="Wosten H.A.B."/>
            <person name="Martin F."/>
            <person name="Coutinho P.M."/>
            <person name="de Vries R."/>
            <person name="Martinez A.T."/>
            <person name="Klopp C."/>
            <person name="Pontarotti P."/>
            <person name="Henrissat B."/>
            <person name="Record E."/>
        </authorList>
    </citation>
    <scope>NUCLEOTIDE SEQUENCE [LARGE SCALE GENOMIC DNA]</scope>
    <source>
        <strain evidence="2">BRFM137</strain>
    </source>
</reference>
<dbReference type="OrthoDB" id="2757531at2759"/>
<feature type="compositionally biased region" description="Polar residues" evidence="1">
    <location>
        <begin position="32"/>
        <end position="45"/>
    </location>
</feature>
<evidence type="ECO:0000313" key="2">
    <source>
        <dbReference type="EMBL" id="CDO73920.1"/>
    </source>
</evidence>
<proteinExistence type="predicted"/>
<evidence type="ECO:0000256" key="1">
    <source>
        <dbReference type="SAM" id="MobiDB-lite"/>
    </source>
</evidence>
<feature type="compositionally biased region" description="Acidic residues" evidence="1">
    <location>
        <begin position="331"/>
        <end position="354"/>
    </location>
</feature>
<dbReference type="OMA" id="CREEYRR"/>
<dbReference type="STRING" id="5643.A0A060SHQ2"/>
<comment type="caution">
    <text evidence="2">The sequence shown here is derived from an EMBL/GenBank/DDBJ whole genome shotgun (WGS) entry which is preliminary data.</text>
</comment>
<organism evidence="2 3">
    <name type="scientific">Pycnoporus cinnabarinus</name>
    <name type="common">Cinnabar-red polypore</name>
    <name type="synonym">Trametes cinnabarina</name>
    <dbReference type="NCBI Taxonomy" id="5643"/>
    <lineage>
        <taxon>Eukaryota</taxon>
        <taxon>Fungi</taxon>
        <taxon>Dikarya</taxon>
        <taxon>Basidiomycota</taxon>
        <taxon>Agaricomycotina</taxon>
        <taxon>Agaricomycetes</taxon>
        <taxon>Polyporales</taxon>
        <taxon>Polyporaceae</taxon>
        <taxon>Trametes</taxon>
    </lineage>
</organism>
<gene>
    <name evidence="2" type="ORF">BN946_scf185016.g77</name>
</gene>
<dbReference type="Proteomes" id="UP000029665">
    <property type="component" value="Unassembled WGS sequence"/>
</dbReference>
<dbReference type="HOGENOM" id="CLU_352006_0_0_1"/>
<name>A0A060SHQ2_PYCCI</name>
<dbReference type="AlphaFoldDB" id="A0A060SHQ2"/>
<sequence length="799" mass="91082">MSDTHPDETNATIPPEDIPDNPAIRGSIDTPPATSRAETPESRSVTPVPRPKSSSTQDDIPPEGDPPEPRTPPFRPRMTDTEDEPQRDSPSPDLLPPPSPGPPVAGKKRRTGAKQAFDNEKSVRFDTSGDYAGAVSAQQPQMAAAMYAQPLPMQQQEYAPPMQQQQYAQPIPMQQQYAQPLPVQQQQQYYMPMPQQYAPQAQGPPPIYVAHMPIHPIPGQPMPPPQPSIMQATTSYYMNPQEPHGTQSAVHTPTHHSESRQADRSRKGKGDDPMTESDETDGLMDTEETGMSTTEEELLEEDDADDESDGGYDDLREVDGGQNFDPHDEELAVEELVYDETLEEEVENNNEEDDVASHHGHQREPVNQPPASHPQPSASGSTQRDGSSHKPRARTQATSRHFAVMLLDKVQQLNDSILEREERNREFQEGMLDSVKALNRKVTEVQYSAPVIAKHQAKAFISRRQRPSRGMTARVVLEPQSSSAPMSSQEREKKLLKEKSYLTKLQRVVRDHTKMLLRFTGKDYKTMVANNPPLTDAEIEAYRANSQPSYFTRHRFRMDFSKPWGGFDFNVEARDWFVQHLLRAFQGGSYSRANIPARYRTAEHIGAALDTYMETCREEYRRLTKPVDQDTIDRKKERVRRNSRKNTLFVSREQVLLKNDWDRHLELFAKLKPEFMSGDETDRDENGKKIHPPSFTVVEPEWASIEYRRFVHKIDAWRYHDWKNPTVDSDYKGGNGPRVRKFRGEMIDSPAPKGLWRNCYNQAWVGKLKPHQLRSLSVVDEDYEFTLPSEAEDISEDEL</sequence>
<dbReference type="EMBL" id="CCBP010000124">
    <property type="protein sequence ID" value="CDO73920.1"/>
    <property type="molecule type" value="Genomic_DNA"/>
</dbReference>
<keyword evidence="3" id="KW-1185">Reference proteome</keyword>
<feature type="compositionally biased region" description="Acidic residues" evidence="1">
    <location>
        <begin position="273"/>
        <end position="312"/>
    </location>
</feature>
<feature type="compositionally biased region" description="Basic and acidic residues" evidence="1">
    <location>
        <begin position="255"/>
        <end position="272"/>
    </location>
</feature>
<feature type="compositionally biased region" description="Basic and acidic residues" evidence="1">
    <location>
        <begin position="77"/>
        <end position="87"/>
    </location>
</feature>
<feature type="compositionally biased region" description="Basic and acidic residues" evidence="1">
    <location>
        <begin position="313"/>
        <end position="330"/>
    </location>
</feature>
<feature type="compositionally biased region" description="Polar residues" evidence="1">
    <location>
        <begin position="232"/>
        <end position="251"/>
    </location>
</feature>
<feature type="compositionally biased region" description="Pro residues" evidence="1">
    <location>
        <begin position="93"/>
        <end position="103"/>
    </location>
</feature>
<accession>A0A060SHQ2</accession>
<feature type="compositionally biased region" description="Pro residues" evidence="1">
    <location>
        <begin position="217"/>
        <end position="227"/>
    </location>
</feature>
<feature type="region of interest" description="Disordered" evidence="1">
    <location>
        <begin position="1"/>
        <end position="125"/>
    </location>
</feature>
<protein>
    <submittedName>
        <fullName evidence="2">Uncharacterized protein</fullName>
    </submittedName>
</protein>